<organism evidence="2 3">
    <name type="scientific">Leifsonia shinshuensis</name>
    <dbReference type="NCBI Taxonomy" id="150026"/>
    <lineage>
        <taxon>Bacteria</taxon>
        <taxon>Bacillati</taxon>
        <taxon>Actinomycetota</taxon>
        <taxon>Actinomycetes</taxon>
        <taxon>Micrococcales</taxon>
        <taxon>Microbacteriaceae</taxon>
        <taxon>Leifsonia</taxon>
    </lineage>
</organism>
<proteinExistence type="predicted"/>
<gene>
    <name evidence="2" type="ORF">F1C12_13300</name>
</gene>
<evidence type="ECO:0000313" key="3">
    <source>
        <dbReference type="Proteomes" id="UP000515511"/>
    </source>
</evidence>
<dbReference type="AlphaFoldDB" id="A0A7G6YBZ0"/>
<name>A0A7G6YBZ0_9MICO</name>
<evidence type="ECO:0000259" key="1">
    <source>
        <dbReference type="Pfam" id="PF12146"/>
    </source>
</evidence>
<dbReference type="KEGG" id="lse:F1C12_13300"/>
<evidence type="ECO:0000313" key="2">
    <source>
        <dbReference type="EMBL" id="QNE36005.1"/>
    </source>
</evidence>
<feature type="domain" description="Serine aminopeptidase S33" evidence="1">
    <location>
        <begin position="22"/>
        <end position="263"/>
    </location>
</feature>
<dbReference type="PANTHER" id="PTHR11614">
    <property type="entry name" value="PHOSPHOLIPASE-RELATED"/>
    <property type="match status" value="1"/>
</dbReference>
<dbReference type="InterPro" id="IPR029058">
    <property type="entry name" value="AB_hydrolase_fold"/>
</dbReference>
<dbReference type="InterPro" id="IPR022742">
    <property type="entry name" value="Hydrolase_4"/>
</dbReference>
<reference evidence="3" key="1">
    <citation type="submission" date="2019-09" db="EMBL/GenBank/DDBJ databases">
        <title>Antimicrobial potential of Antarctic Bacteria.</title>
        <authorList>
            <person name="Benaud N."/>
            <person name="Edwards R.J."/>
            <person name="Ferrari B.C."/>
        </authorList>
    </citation>
    <scope>NUCLEOTIDE SEQUENCE [LARGE SCALE GENOMIC DNA]</scope>
    <source>
        <strain evidence="3">INR9</strain>
    </source>
</reference>
<dbReference type="InterPro" id="IPR051044">
    <property type="entry name" value="MAG_DAG_Lipase"/>
</dbReference>
<dbReference type="RefSeq" id="WP_185275437.1">
    <property type="nucleotide sequence ID" value="NZ_CP043641.1"/>
</dbReference>
<dbReference type="Pfam" id="PF12146">
    <property type="entry name" value="Hydrolase_4"/>
    <property type="match status" value="1"/>
</dbReference>
<dbReference type="Gene3D" id="3.40.50.1820">
    <property type="entry name" value="alpha/beta hydrolase"/>
    <property type="match status" value="1"/>
</dbReference>
<dbReference type="SUPFAM" id="SSF53474">
    <property type="entry name" value="alpha/beta-Hydrolases"/>
    <property type="match status" value="1"/>
</dbReference>
<sequence>MQREFSADDGLRIFFDVYPAERPRAAVQVAHGVGEHAGRYRALAEHLVAEGYTVYADDHRGHGRTGMEQWHGDASKLGRLGPGGLRGAVRDLRTFSRLIRDENPDLPLVLVAHSWGSLMGQMTLNHHADDYDAAVLTGTAYRMIGSMNSGDLNKRHAHLGTTGAEWLSRDPAVAQAFVDDPLCTLVPLQKLFGMADAARLLGRPARHLARDLPLLIAVGDDDPLGGPASARKLERSYRTRSGLSDVTTIVYPGARHEIFNETNKEEVYADVTAWLDPRLPARS</sequence>
<protein>
    <submittedName>
        <fullName evidence="2">Lysophospholipase</fullName>
    </submittedName>
</protein>
<accession>A0A7G6YBZ0</accession>
<dbReference type="EMBL" id="CP043641">
    <property type="protein sequence ID" value="QNE36005.1"/>
    <property type="molecule type" value="Genomic_DNA"/>
</dbReference>
<dbReference type="Proteomes" id="UP000515511">
    <property type="component" value="Chromosome"/>
</dbReference>